<sequence>MANNNTPHPPQKKKPPINYHSVPNWCRRSRLLFPLFVFLILVSRSGGSTNDLLPFLPFFFLP</sequence>
<keyword evidence="2" id="KW-1185">Reference proteome</keyword>
<comment type="caution">
    <text evidence="1">The sequence shown here is derived from an EMBL/GenBank/DDBJ whole genome shotgun (WGS) entry which is preliminary data.</text>
</comment>
<protein>
    <submittedName>
        <fullName evidence="1">Uncharacterized protein</fullName>
    </submittedName>
</protein>
<organism evidence="1 2">
    <name type="scientific">Hydnum rufescens UP504</name>
    <dbReference type="NCBI Taxonomy" id="1448309"/>
    <lineage>
        <taxon>Eukaryota</taxon>
        <taxon>Fungi</taxon>
        <taxon>Dikarya</taxon>
        <taxon>Basidiomycota</taxon>
        <taxon>Agaricomycotina</taxon>
        <taxon>Agaricomycetes</taxon>
        <taxon>Cantharellales</taxon>
        <taxon>Hydnaceae</taxon>
        <taxon>Hydnum</taxon>
    </lineage>
</organism>
<dbReference type="EMBL" id="MU128928">
    <property type="protein sequence ID" value="KAF9518010.1"/>
    <property type="molecule type" value="Genomic_DNA"/>
</dbReference>
<name>A0A9P6B6U0_9AGAM</name>
<evidence type="ECO:0000313" key="2">
    <source>
        <dbReference type="Proteomes" id="UP000886523"/>
    </source>
</evidence>
<dbReference type="Proteomes" id="UP000886523">
    <property type="component" value="Unassembled WGS sequence"/>
</dbReference>
<accession>A0A9P6B6U0</accession>
<evidence type="ECO:0000313" key="1">
    <source>
        <dbReference type="EMBL" id="KAF9518010.1"/>
    </source>
</evidence>
<gene>
    <name evidence="1" type="ORF">BS47DRAFT_426069</name>
</gene>
<dbReference type="AlphaFoldDB" id="A0A9P6B6U0"/>
<proteinExistence type="predicted"/>
<reference evidence="1" key="1">
    <citation type="journal article" date="2020" name="Nat. Commun.">
        <title>Large-scale genome sequencing of mycorrhizal fungi provides insights into the early evolution of symbiotic traits.</title>
        <authorList>
            <person name="Miyauchi S."/>
            <person name="Kiss E."/>
            <person name="Kuo A."/>
            <person name="Drula E."/>
            <person name="Kohler A."/>
            <person name="Sanchez-Garcia M."/>
            <person name="Morin E."/>
            <person name="Andreopoulos B."/>
            <person name="Barry K.W."/>
            <person name="Bonito G."/>
            <person name="Buee M."/>
            <person name="Carver A."/>
            <person name="Chen C."/>
            <person name="Cichocki N."/>
            <person name="Clum A."/>
            <person name="Culley D."/>
            <person name="Crous P.W."/>
            <person name="Fauchery L."/>
            <person name="Girlanda M."/>
            <person name="Hayes R.D."/>
            <person name="Keri Z."/>
            <person name="LaButti K."/>
            <person name="Lipzen A."/>
            <person name="Lombard V."/>
            <person name="Magnuson J."/>
            <person name="Maillard F."/>
            <person name="Murat C."/>
            <person name="Nolan M."/>
            <person name="Ohm R.A."/>
            <person name="Pangilinan J."/>
            <person name="Pereira M.F."/>
            <person name="Perotto S."/>
            <person name="Peter M."/>
            <person name="Pfister S."/>
            <person name="Riley R."/>
            <person name="Sitrit Y."/>
            <person name="Stielow J.B."/>
            <person name="Szollosi G."/>
            <person name="Zifcakova L."/>
            <person name="Stursova M."/>
            <person name="Spatafora J.W."/>
            <person name="Tedersoo L."/>
            <person name="Vaario L.M."/>
            <person name="Yamada A."/>
            <person name="Yan M."/>
            <person name="Wang P."/>
            <person name="Xu J."/>
            <person name="Bruns T."/>
            <person name="Baldrian P."/>
            <person name="Vilgalys R."/>
            <person name="Dunand C."/>
            <person name="Henrissat B."/>
            <person name="Grigoriev I.V."/>
            <person name="Hibbett D."/>
            <person name="Nagy L.G."/>
            <person name="Martin F.M."/>
        </authorList>
    </citation>
    <scope>NUCLEOTIDE SEQUENCE</scope>
    <source>
        <strain evidence="1">UP504</strain>
    </source>
</reference>